<protein>
    <recommendedName>
        <fullName evidence="10">O-acyltransferase</fullName>
    </recommendedName>
</protein>
<feature type="region of interest" description="Disordered" evidence="11">
    <location>
        <begin position="35"/>
        <end position="69"/>
    </location>
</feature>
<evidence type="ECO:0000256" key="6">
    <source>
        <dbReference type="ARBA" id="ARBA00022989"/>
    </source>
</evidence>
<keyword evidence="14" id="KW-1185">Reference proteome</keyword>
<feature type="transmembrane region" description="Helical" evidence="12">
    <location>
        <begin position="304"/>
        <end position="323"/>
    </location>
</feature>
<feature type="transmembrane region" description="Helical" evidence="12">
    <location>
        <begin position="271"/>
        <end position="292"/>
    </location>
</feature>
<evidence type="ECO:0000256" key="1">
    <source>
        <dbReference type="ARBA" id="ARBA00004477"/>
    </source>
</evidence>
<evidence type="ECO:0000313" key="14">
    <source>
        <dbReference type="Proteomes" id="UP001152964"/>
    </source>
</evidence>
<evidence type="ECO:0000256" key="12">
    <source>
        <dbReference type="SAM" id="Phobius"/>
    </source>
</evidence>
<evidence type="ECO:0000256" key="8">
    <source>
        <dbReference type="ARBA" id="ARBA00023315"/>
    </source>
</evidence>
<evidence type="ECO:0000256" key="3">
    <source>
        <dbReference type="ARBA" id="ARBA00022679"/>
    </source>
</evidence>
<evidence type="ECO:0000256" key="4">
    <source>
        <dbReference type="ARBA" id="ARBA00022692"/>
    </source>
</evidence>
<feature type="transmembrane region" description="Helical" evidence="12">
    <location>
        <begin position="445"/>
        <end position="470"/>
    </location>
</feature>
<dbReference type="PANTHER" id="PTHR10408:SF23">
    <property type="entry name" value="STEROL O-ACYLTRANSFERASE 1-RELATED"/>
    <property type="match status" value="1"/>
</dbReference>
<dbReference type="Proteomes" id="UP001152964">
    <property type="component" value="Chromosome 14"/>
</dbReference>
<feature type="transmembrane region" description="Helical" evidence="12">
    <location>
        <begin position="578"/>
        <end position="597"/>
    </location>
</feature>
<proteinExistence type="inferred from homology"/>
<dbReference type="Pfam" id="PF03062">
    <property type="entry name" value="MBOAT"/>
    <property type="match status" value="1"/>
</dbReference>
<feature type="region of interest" description="Disordered" evidence="11">
    <location>
        <begin position="177"/>
        <end position="196"/>
    </location>
</feature>
<evidence type="ECO:0000256" key="5">
    <source>
        <dbReference type="ARBA" id="ARBA00022824"/>
    </source>
</evidence>
<accession>A0ABN8VGP6</accession>
<keyword evidence="8 10" id="KW-0012">Acyltransferase</keyword>
<comment type="subcellular location">
    <subcellularLocation>
        <location evidence="1 10">Endoplasmic reticulum membrane</location>
        <topology evidence="1 10">Multi-pass membrane protein</topology>
    </subcellularLocation>
</comment>
<sequence length="653" mass="74948">MDKNKDLLENEQFLRIQKLNASDAGRRRSILVDNEDELYGLGSGSSSSGSEHEDEQPAKSTTTTTTTTTTAATQNHSADDVAFIPGTTADNTETVTQVVETDDNVFKTHVQTLSSKEKSRYRKGSSDFISFFDDMAFENRPSILDGSVNDPFKTKFVGPTLEKEIRKREKELMAMRKDLHHGKPAPDADTPGLDASTTSITTTAPASVASPETVVTIETTILSSNFSGLYVAFWMAIAFGAVKALIDYYYQHNGSFKDSEILKFMTTNLSTVALIDLIMYLSTYFVVGIQYLCKWRVLNWSSTGWAFTSIYELLFVGFFMYLTENILKLHWLSKIFLFLHSLVLLMKMHSYAFYNGYLWGTKQELQFSKSALAKYKDSVNDPEVIDALEKSCEFCSFELNSQSLNDQKQKFPNNINVSNFFMFTMFPTLIYQIEYPRTKEIRWAYVLEKICAIFGTIFLMMIDAQILMHPVAMRALAVRNSEWTGIMDRLLKWAGLLVDIVPGFIVMYILDFYLIWDAILNCVAELTRFGDRYFYGDWWNCVSWADFSRIWNIPVHKFLLRHVYHSSMSSFKLNKSQATLMTFFLSSVVHELAMYVIFKRLRFYLFFFQMLQVPLVALTNTKYMKDRTVIGNVIFWLGICMGPSVMCTLYLTF</sequence>
<comment type="function">
    <text evidence="9">Sterol O-acyltransferase that catalyzes the formation of stery esters.</text>
</comment>
<dbReference type="PANTHER" id="PTHR10408">
    <property type="entry name" value="STEROL O-ACYLTRANSFERASE"/>
    <property type="match status" value="1"/>
</dbReference>
<reference evidence="13" key="1">
    <citation type="submission" date="2022-08" db="EMBL/GenBank/DDBJ databases">
        <authorList>
            <person name="Byrne P K."/>
        </authorList>
    </citation>
    <scope>NUCLEOTIDE SEQUENCE</scope>
    <source>
        <strain evidence="13">UCD650</strain>
    </source>
</reference>
<feature type="transmembrane region" description="Helical" evidence="12">
    <location>
        <begin position="490"/>
        <end position="510"/>
    </location>
</feature>
<evidence type="ECO:0000256" key="2">
    <source>
        <dbReference type="ARBA" id="ARBA00009010"/>
    </source>
</evidence>
<gene>
    <name evidence="13" type="primary">U6500N03320</name>
    <name evidence="13" type="ORF">SEUBUCD650_0N03320</name>
</gene>
<keyword evidence="7 10" id="KW-0472">Membrane</keyword>
<keyword evidence="6 12" id="KW-1133">Transmembrane helix</keyword>
<dbReference type="InterPro" id="IPR014371">
    <property type="entry name" value="Oat_ACAT_DAG_ARE"/>
</dbReference>
<keyword evidence="4 12" id="KW-0812">Transmembrane</keyword>
<keyword evidence="3 10" id="KW-0808">Transferase</keyword>
<feature type="transmembrane region" description="Helical" evidence="12">
    <location>
        <begin position="633"/>
        <end position="651"/>
    </location>
</feature>
<dbReference type="PIRSF" id="PIRSF000439">
    <property type="entry name" value="Oat_ACAT_DAG_ARE"/>
    <property type="match status" value="1"/>
</dbReference>
<comment type="similarity">
    <text evidence="2 10">Belongs to the membrane-bound acyltransferase family. Sterol o-acyltransferase subfamily.</text>
</comment>
<name>A0ABN8VGP6_SACEU</name>
<feature type="transmembrane region" description="Helical" evidence="12">
    <location>
        <begin position="335"/>
        <end position="354"/>
    </location>
</feature>
<dbReference type="EMBL" id="OX291504">
    <property type="protein sequence ID" value="CAI1694617.1"/>
    <property type="molecule type" value="Genomic_DNA"/>
</dbReference>
<evidence type="ECO:0000256" key="11">
    <source>
        <dbReference type="SAM" id="MobiDB-lite"/>
    </source>
</evidence>
<feature type="transmembrane region" description="Helical" evidence="12">
    <location>
        <begin position="415"/>
        <end position="433"/>
    </location>
</feature>
<organism evidence="13 14">
    <name type="scientific">Saccharomyces eubayanus</name>
    <name type="common">Yeast</name>
    <dbReference type="NCBI Taxonomy" id="1080349"/>
    <lineage>
        <taxon>Eukaryota</taxon>
        <taxon>Fungi</taxon>
        <taxon>Dikarya</taxon>
        <taxon>Ascomycota</taxon>
        <taxon>Saccharomycotina</taxon>
        <taxon>Saccharomycetes</taxon>
        <taxon>Saccharomycetales</taxon>
        <taxon>Saccharomycetaceae</taxon>
        <taxon>Saccharomyces</taxon>
    </lineage>
</organism>
<evidence type="ECO:0000256" key="10">
    <source>
        <dbReference type="PIRNR" id="PIRNR000439"/>
    </source>
</evidence>
<evidence type="ECO:0000256" key="7">
    <source>
        <dbReference type="ARBA" id="ARBA00023136"/>
    </source>
</evidence>
<feature type="transmembrane region" description="Helical" evidence="12">
    <location>
        <begin position="229"/>
        <end position="250"/>
    </location>
</feature>
<keyword evidence="5 10" id="KW-0256">Endoplasmic reticulum</keyword>
<dbReference type="InterPro" id="IPR004299">
    <property type="entry name" value="MBOAT_fam"/>
</dbReference>
<evidence type="ECO:0000313" key="13">
    <source>
        <dbReference type="EMBL" id="CAI1694617.1"/>
    </source>
</evidence>
<evidence type="ECO:0000256" key="9">
    <source>
        <dbReference type="ARBA" id="ARBA00023568"/>
    </source>
</evidence>